<dbReference type="EMBL" id="CP019082">
    <property type="protein sequence ID" value="APW62580.1"/>
    <property type="molecule type" value="Genomic_DNA"/>
</dbReference>
<dbReference type="AlphaFoldDB" id="A0A1U7CUF1"/>
<evidence type="ECO:0000313" key="2">
    <source>
        <dbReference type="Proteomes" id="UP000186309"/>
    </source>
</evidence>
<dbReference type="InterPro" id="IPR003737">
    <property type="entry name" value="GlcNAc_PI_deacetylase-related"/>
</dbReference>
<dbReference type="KEGG" id="pbor:BSF38_04128"/>
<dbReference type="PANTHER" id="PTHR12993:SF11">
    <property type="entry name" value="N-ACETYLGLUCOSAMINYL-PHOSPHATIDYLINOSITOL DE-N-ACETYLASE"/>
    <property type="match status" value="1"/>
</dbReference>
<dbReference type="PANTHER" id="PTHR12993">
    <property type="entry name" value="N-ACETYLGLUCOSAMINYL-PHOSPHATIDYLINOSITOL DE-N-ACETYLASE-RELATED"/>
    <property type="match status" value="1"/>
</dbReference>
<accession>A0A1U7CUF1</accession>
<dbReference type="SUPFAM" id="SSF102588">
    <property type="entry name" value="LmbE-like"/>
    <property type="match status" value="1"/>
</dbReference>
<protein>
    <submittedName>
        <fullName evidence="1">CE14 family carbohydrate esterase</fullName>
    </submittedName>
</protein>
<reference evidence="2" key="1">
    <citation type="submission" date="2016-12" db="EMBL/GenBank/DDBJ databases">
        <title>Comparative genomics of four Isosphaeraceae planctomycetes: a common pool of plasmids and glycoside hydrolase genes.</title>
        <authorList>
            <person name="Ivanova A."/>
        </authorList>
    </citation>
    <scope>NUCLEOTIDE SEQUENCE [LARGE SCALE GENOMIC DNA]</scope>
    <source>
        <strain evidence="2">PX4</strain>
    </source>
</reference>
<dbReference type="GO" id="GO:0016811">
    <property type="term" value="F:hydrolase activity, acting on carbon-nitrogen (but not peptide) bonds, in linear amides"/>
    <property type="evidence" value="ECO:0007669"/>
    <property type="project" value="TreeGrafter"/>
</dbReference>
<dbReference type="RefSeq" id="WP_076348781.1">
    <property type="nucleotide sequence ID" value="NZ_CP019082.1"/>
</dbReference>
<dbReference type="Proteomes" id="UP000186309">
    <property type="component" value="Chromosome"/>
</dbReference>
<evidence type="ECO:0000313" key="1">
    <source>
        <dbReference type="EMBL" id="APW62580.1"/>
    </source>
</evidence>
<keyword evidence="2" id="KW-1185">Reference proteome</keyword>
<dbReference type="Gene3D" id="3.40.50.10320">
    <property type="entry name" value="LmbE-like"/>
    <property type="match status" value="1"/>
</dbReference>
<dbReference type="OrthoDB" id="9790023at2"/>
<name>A0A1U7CUF1_9BACT</name>
<sequence length="263" mass="29061">MSTQTRVLAIHAHPDDVEFQCAGTLALLKRAGFAVTIATMTPGDCGSAELDCEAIAEVRRGEAKAAADLIGADYLCLEFRDLVIFNDDDSRRRVTEALRRVRPNIILTAPPVDYHCDHEATSILVRDACFSASCPNYATRQWEPAPAIDWIPHLYFVDSLEGADRDGRPAPADFHVDVTDVFEVKKAMLACHASQRDWLLRQHGMDEYLTSQEQWGAKRGAEIGVAKAEGFRQYNGHPYPHDNRLLALLGQDGRGGRSASKPS</sequence>
<dbReference type="STRING" id="1387353.BSF38_04128"/>
<organism evidence="1 2">
    <name type="scientific">Paludisphaera borealis</name>
    <dbReference type="NCBI Taxonomy" id="1387353"/>
    <lineage>
        <taxon>Bacteria</taxon>
        <taxon>Pseudomonadati</taxon>
        <taxon>Planctomycetota</taxon>
        <taxon>Planctomycetia</taxon>
        <taxon>Isosphaerales</taxon>
        <taxon>Isosphaeraceae</taxon>
        <taxon>Paludisphaera</taxon>
    </lineage>
</organism>
<dbReference type="InterPro" id="IPR024078">
    <property type="entry name" value="LmbE-like_dom_sf"/>
</dbReference>
<gene>
    <name evidence="1" type="ORF">BSF38_04128</name>
</gene>
<dbReference type="Pfam" id="PF02585">
    <property type="entry name" value="PIG-L"/>
    <property type="match status" value="1"/>
</dbReference>
<proteinExistence type="predicted"/>